<dbReference type="RefSeq" id="WP_191276339.1">
    <property type="nucleotide sequence ID" value="NZ_BMXJ01000013.1"/>
</dbReference>
<keyword evidence="1" id="KW-0812">Transmembrane</keyword>
<evidence type="ECO:0000313" key="2">
    <source>
        <dbReference type="EMBL" id="MBE1455877.1"/>
    </source>
</evidence>
<organism evidence="2 3">
    <name type="scientific">Nocardiopsis terrae</name>
    <dbReference type="NCBI Taxonomy" id="372655"/>
    <lineage>
        <taxon>Bacteria</taxon>
        <taxon>Bacillati</taxon>
        <taxon>Actinomycetota</taxon>
        <taxon>Actinomycetes</taxon>
        <taxon>Streptosporangiales</taxon>
        <taxon>Nocardiopsidaceae</taxon>
        <taxon>Nocardiopsis</taxon>
    </lineage>
</organism>
<evidence type="ECO:0000313" key="3">
    <source>
        <dbReference type="Proteomes" id="UP000598217"/>
    </source>
</evidence>
<gene>
    <name evidence="2" type="ORF">H4W79_000091</name>
</gene>
<keyword evidence="1" id="KW-1133">Transmembrane helix</keyword>
<name>A0ABR9HA23_9ACTN</name>
<feature type="transmembrane region" description="Helical" evidence="1">
    <location>
        <begin position="65"/>
        <end position="86"/>
    </location>
</feature>
<keyword evidence="1" id="KW-0472">Membrane</keyword>
<feature type="transmembrane region" description="Helical" evidence="1">
    <location>
        <begin position="148"/>
        <end position="165"/>
    </location>
</feature>
<keyword evidence="3" id="KW-1185">Reference proteome</keyword>
<dbReference type="Proteomes" id="UP000598217">
    <property type="component" value="Unassembled WGS sequence"/>
</dbReference>
<dbReference type="EMBL" id="JADBDY010000001">
    <property type="protein sequence ID" value="MBE1455877.1"/>
    <property type="molecule type" value="Genomic_DNA"/>
</dbReference>
<feature type="transmembrane region" description="Helical" evidence="1">
    <location>
        <begin position="39"/>
        <end position="59"/>
    </location>
</feature>
<feature type="transmembrane region" description="Helical" evidence="1">
    <location>
        <begin position="113"/>
        <end position="136"/>
    </location>
</feature>
<comment type="caution">
    <text evidence="2">The sequence shown here is derived from an EMBL/GenBank/DDBJ whole genome shotgun (WGS) entry which is preliminary data.</text>
</comment>
<sequence length="181" mass="19946">MKRSPEERAEAHLQKLRTRFEDPKIRRLWADRSARRRRLFLALFLVLLGTAALTSLALSQSTLTVLGSSLALLVVLIPLNITFQVLEAGSRTMHGYELVVDERQRAEIESARSLGHSITSALLILAVAIAGAAHLLSTNPAADHTVPIGVFLPVAYLVLVVHRYFPVAYLAWTQPDETSGD</sequence>
<evidence type="ECO:0000256" key="1">
    <source>
        <dbReference type="SAM" id="Phobius"/>
    </source>
</evidence>
<reference evidence="2 3" key="1">
    <citation type="submission" date="2020-10" db="EMBL/GenBank/DDBJ databases">
        <title>Sequencing the genomes of 1000 actinobacteria strains.</title>
        <authorList>
            <person name="Klenk H.-P."/>
        </authorList>
    </citation>
    <scope>NUCLEOTIDE SEQUENCE [LARGE SCALE GENOMIC DNA]</scope>
    <source>
        <strain evidence="2 3">DSM 45157</strain>
    </source>
</reference>
<proteinExistence type="predicted"/>
<protein>
    <submittedName>
        <fullName evidence="2">Uncharacterized protein</fullName>
    </submittedName>
</protein>
<accession>A0ABR9HA23</accession>